<keyword evidence="8 17" id="KW-0812">Transmembrane</keyword>
<feature type="transmembrane region" description="Helical" evidence="17">
    <location>
        <begin position="380"/>
        <end position="400"/>
    </location>
</feature>
<feature type="transmembrane region" description="Helical" evidence="17">
    <location>
        <begin position="269"/>
        <end position="289"/>
    </location>
</feature>
<evidence type="ECO:0000256" key="10">
    <source>
        <dbReference type="ARBA" id="ARBA00022989"/>
    </source>
</evidence>
<evidence type="ECO:0000256" key="1">
    <source>
        <dbReference type="ARBA" id="ARBA00004477"/>
    </source>
</evidence>
<keyword evidence="7" id="KW-0808">Transferase</keyword>
<dbReference type="GO" id="GO:0106073">
    <property type="term" value="F:dolichyl pyrophosphate Glc2Man9GlcNAc2 alpha-1,2-glucosyltransferase activity"/>
    <property type="evidence" value="ECO:0007669"/>
    <property type="project" value="UniProtKB-EC"/>
</dbReference>
<evidence type="ECO:0000313" key="18">
    <source>
        <dbReference type="EMBL" id="SJL05805.1"/>
    </source>
</evidence>
<dbReference type="PANTHER" id="PTHR12989:SF10">
    <property type="entry name" value="DOL-P-GLC:GLC(2)MAN(9)GLCNAC(2)-PP-DOL ALPHA-1,2-GLUCOSYLTRANSFERASE-RELATED"/>
    <property type="match status" value="1"/>
</dbReference>
<evidence type="ECO:0000256" key="15">
    <source>
        <dbReference type="SAM" id="Coils"/>
    </source>
</evidence>
<evidence type="ECO:0000256" key="4">
    <source>
        <dbReference type="ARBA" id="ARBA00011967"/>
    </source>
</evidence>
<evidence type="ECO:0000256" key="7">
    <source>
        <dbReference type="ARBA" id="ARBA00022679"/>
    </source>
</evidence>
<evidence type="ECO:0000256" key="2">
    <source>
        <dbReference type="ARBA" id="ARBA00004922"/>
    </source>
</evidence>
<evidence type="ECO:0000256" key="11">
    <source>
        <dbReference type="ARBA" id="ARBA00023136"/>
    </source>
</evidence>
<organism evidence="18 19">
    <name type="scientific">Armillaria ostoyae</name>
    <name type="common">Armillaria root rot fungus</name>
    <dbReference type="NCBI Taxonomy" id="47428"/>
    <lineage>
        <taxon>Eukaryota</taxon>
        <taxon>Fungi</taxon>
        <taxon>Dikarya</taxon>
        <taxon>Basidiomycota</taxon>
        <taxon>Agaricomycotina</taxon>
        <taxon>Agaricomycetes</taxon>
        <taxon>Agaricomycetidae</taxon>
        <taxon>Agaricales</taxon>
        <taxon>Marasmiineae</taxon>
        <taxon>Physalacriaceae</taxon>
        <taxon>Armillaria</taxon>
    </lineage>
</organism>
<feature type="transmembrane region" description="Helical" evidence="17">
    <location>
        <begin position="114"/>
        <end position="134"/>
    </location>
</feature>
<evidence type="ECO:0000256" key="17">
    <source>
        <dbReference type="SAM" id="Phobius"/>
    </source>
</evidence>
<feature type="compositionally biased region" description="Polar residues" evidence="16">
    <location>
        <begin position="822"/>
        <end position="838"/>
    </location>
</feature>
<proteinExistence type="inferred from homology"/>
<evidence type="ECO:0000256" key="16">
    <source>
        <dbReference type="SAM" id="MobiDB-lite"/>
    </source>
</evidence>
<comment type="function">
    <text evidence="13">Dol-P-Glc:Glc(2)Man(9)GlcNAc(2)-PP-Dol alpha-1,2-glucosyltransferase that operates in the biosynthetic pathway of dolichol-linked oligosaccharides, the glycan precursors employed in protein asparagine (N)-glycosylation. The assembly of dolichol-linked oligosaccharides begins on the cytosolic side of the endoplasmic reticulum membrane and finishes in its lumen. The sequential addition of sugars to dolichol pyrophosphate produces dolichol-linked oligosaccharides containing fourteen sugars, including two GlcNAcs, nine mannoses and three glucoses. Once assembled, the oligosaccharide is transferred from the lipid to nascent proteins by oligosaccharyltransferases. In the lumen of the endoplasmic reticulum, adds the third and last glucose residue from dolichyl phosphate glucose (Dol-P-Glc) onto the lipid-linked oligosaccharide intermediate Glc(2)Man(9)GlcNAc(2)-PP-Dol to produce Glc(3)Man(9)GlcNAc(2)-PP-Dol.</text>
</comment>
<dbReference type="InterPro" id="IPR016900">
    <property type="entry name" value="Alg10"/>
</dbReference>
<dbReference type="STRING" id="47428.A0A284RAK9"/>
<protein>
    <recommendedName>
        <fullName evidence="5">Dol-P-Glc:Glc(2)Man(9)GlcNAc(2)-PP-Dol alpha-1,2-glucosyltransferase</fullName>
        <ecNumber evidence="4">2.4.1.256</ecNumber>
    </recommendedName>
    <alternativeName>
        <fullName evidence="12">Asparagine-linked glycosylation protein 10</fullName>
    </alternativeName>
</protein>
<evidence type="ECO:0000256" key="6">
    <source>
        <dbReference type="ARBA" id="ARBA00022676"/>
    </source>
</evidence>
<evidence type="ECO:0000256" key="9">
    <source>
        <dbReference type="ARBA" id="ARBA00022824"/>
    </source>
</evidence>
<name>A0A284RAK9_ARMOS</name>
<evidence type="ECO:0000256" key="5">
    <source>
        <dbReference type="ARBA" id="ARBA00018512"/>
    </source>
</evidence>
<evidence type="ECO:0000256" key="8">
    <source>
        <dbReference type="ARBA" id="ARBA00022692"/>
    </source>
</evidence>
<gene>
    <name evidence="18" type="ORF">ARMOST_09141</name>
</gene>
<reference evidence="19" key="1">
    <citation type="journal article" date="2017" name="Nat. Ecol. Evol.">
        <title>Genome expansion and lineage-specific genetic innovations in the forest pathogenic fungi Armillaria.</title>
        <authorList>
            <person name="Sipos G."/>
            <person name="Prasanna A.N."/>
            <person name="Walter M.C."/>
            <person name="O'Connor E."/>
            <person name="Balint B."/>
            <person name="Krizsan K."/>
            <person name="Kiss B."/>
            <person name="Hess J."/>
            <person name="Varga T."/>
            <person name="Slot J."/>
            <person name="Riley R."/>
            <person name="Boka B."/>
            <person name="Rigling D."/>
            <person name="Barry K."/>
            <person name="Lee J."/>
            <person name="Mihaltcheva S."/>
            <person name="LaButti K."/>
            <person name="Lipzen A."/>
            <person name="Waldron R."/>
            <person name="Moloney N.M."/>
            <person name="Sperisen C."/>
            <person name="Kredics L."/>
            <person name="Vagvoelgyi C."/>
            <person name="Patrignani A."/>
            <person name="Fitzpatrick D."/>
            <person name="Nagy I."/>
            <person name="Doyle S."/>
            <person name="Anderson J.B."/>
            <person name="Grigoriev I.V."/>
            <person name="Gueldener U."/>
            <person name="Muensterkoetter M."/>
            <person name="Nagy L.G."/>
        </authorList>
    </citation>
    <scope>NUCLEOTIDE SEQUENCE [LARGE SCALE GENOMIC DNA]</scope>
    <source>
        <strain evidence="19">C18/9</strain>
    </source>
</reference>
<feature type="transmembrane region" description="Helical" evidence="17">
    <location>
        <begin position="229"/>
        <end position="249"/>
    </location>
</feature>
<feature type="region of interest" description="Disordered" evidence="16">
    <location>
        <begin position="806"/>
        <end position="863"/>
    </location>
</feature>
<sequence length="1125" mass="123701">MSAAYLLYCGICVTVLKELNSVVLEPYMDEPFHIPQAQAYCRGEFITWDPKITTPPGLYVMSLIFKSVFMFKCTIPMLRLTTTLILLALPLALTRLLCFHQRVRPPTSILSPTLESLVLASFPIAWFFGFLYYTEVPSLVSVVLTVVAAAEGRHWLAALLGLISCTFRQTNIIWVIYAFASSQLMDMRFRRPTAGSSQASKLYDPPASAAVPSDLIQILKSAPAVLPELLRSFVPYMFLLGFCVVFVTWNGGIVLGDKSNHVPVVHIPQMYYFAAFATAFGWPILIAGNRGVVGLIGDIRNCMFGSKSRSFGTLITSVIMAVTVHKYTIHHPFLLSDNRHYTFYVWRRIYMLHPVVPYMLIPVYIACGWAWFLRVGRDQTLLQTLILPMFALLSLIPTPLLEPRYFLIPYILLRSQVADVPLWGMVLEGGWYAAINAVTIGLTFFTRYSNDFTTRHVYSYYHWGSVVMPAVETAPGSQKVKPTTRSSIRHSLGFASVGKALADVINKEGKDGDKNTKKSLKESRRLSAVNMAVSSSRTANSSSPGPKVSGTPDSKTITRRRASLASTFQKPSDAPVPQLSAITRSASLRPRPVTSSGLPKYRPKSAVQDVVAKKAPSPVNPSRKRPNTSDKEDDLTTSDDAKKVAQKASRPISPLPHRAALKANMSRAANVTPPATPTKSRQTPPLKTSTRPNKIVKVTPAAAPSSSTSSTNSFVPRTPKTPKPSHSKASITDKARESSSSRNSHRSLNESPLSRHSRQISKTNVPAPLHPGNMSHISEGGSDDGDEEDVELLLAPVAVIGAPTPAMPRILTSRQRKAPETPSRSTFLPSRSDLSYASPQPPSNDSPASLRPHPISRGAPRGSILSWEQLADEASRTLGEDEIQNMISDVPAPFRSGTASPMLSTAHLELPESPCLSAMNSPGGYGSISQVLLPEVTPSPAIHTRRQSRGPPEVPVIDGAIVTLLRLQLESSEHTAKERRIQLQSLEEELHHVKDAHVRDVEQLSQQIQRLEDQLRSSLEVRDRSAAEQALYIASLESQLNKVHLSGRHNTISKVVPAQDVQDKMLHFERLKWGRASSACVAAMHWTSVKELAEMELDTVKSDQDVLSLLLGELDLIHKQLAISV</sequence>
<dbReference type="EMBL" id="FUEG01000006">
    <property type="protein sequence ID" value="SJL05805.1"/>
    <property type="molecule type" value="Genomic_DNA"/>
</dbReference>
<keyword evidence="6" id="KW-0328">Glycosyltransferase</keyword>
<dbReference type="Pfam" id="PF04922">
    <property type="entry name" value="DIE2_ALG10"/>
    <property type="match status" value="1"/>
</dbReference>
<dbReference type="EC" id="2.4.1.256" evidence="4"/>
<evidence type="ECO:0000256" key="13">
    <source>
        <dbReference type="ARBA" id="ARBA00044727"/>
    </source>
</evidence>
<keyword evidence="15" id="KW-0175">Coiled coil</keyword>
<feature type="transmembrane region" description="Helical" evidence="17">
    <location>
        <begin position="154"/>
        <end position="180"/>
    </location>
</feature>
<feature type="transmembrane region" description="Helical" evidence="17">
    <location>
        <begin position="69"/>
        <end position="93"/>
    </location>
</feature>
<evidence type="ECO:0000313" key="19">
    <source>
        <dbReference type="Proteomes" id="UP000219338"/>
    </source>
</evidence>
<feature type="compositionally biased region" description="Polar residues" evidence="16">
    <location>
        <begin position="677"/>
        <end position="692"/>
    </location>
</feature>
<evidence type="ECO:0000256" key="3">
    <source>
        <dbReference type="ARBA" id="ARBA00010600"/>
    </source>
</evidence>
<comment type="catalytic activity">
    <reaction evidence="14">
        <text>an alpha-D-Glc-(1-&gt;3)-alpha-D-Glc-(1-&gt;3)-alpha-D-Man-(1-&gt;2)-alpha-D-Man-(1-&gt;2)-alpha-D-Man-(1-&gt;3)-[alpha-D-Man-(1-&gt;2)-alpha-D-Man-(1-&gt;3)-[alpha-D-Man-(1-&gt;2)-alpha-D-Man-(1-&gt;6)]-alpha-D-Man-(1-&gt;6)]-beta-D-Man-(1-&gt;4)-beta-D-GlcNAc-(1-&gt;4)-alpha-D-GlcNAc-diphospho-di-trans,poly-cis-dolichol + a di-trans,poly-cis-dolichyl beta-D-glucosyl phosphate = a alpha-D-Glc-(1-&gt;2)-alpha-D-Glc-(1-&gt;3)-alpha-D-Glc-(1-&gt;3)-alpha-D-Man-(1-&gt;2)-alpha-D-Man-(1-&gt;2)-alpha-D-Man-(1-&gt;3)-[alpha-D-Man-(1-&gt;2)-alpha-D-Man-(1-&gt;3)-[alpha-D-Man-(1-&gt;2)-alpha-D-Man-(1-&gt;6)]-alpha-D-Man-(1-&gt;6)]-beta-D-Man-(1-&gt;4)-beta-D-GlcNAc-(1-&gt;4)-alpha-D-GlcNAc-diphospho-di-trans,poly-cis-dolichol + a di-trans,poly-cis-dolichyl phosphate + H(+)</text>
        <dbReference type="Rhea" id="RHEA:29543"/>
        <dbReference type="Rhea" id="RHEA-COMP:19498"/>
        <dbReference type="Rhea" id="RHEA-COMP:19502"/>
        <dbReference type="Rhea" id="RHEA-COMP:19512"/>
        <dbReference type="Rhea" id="RHEA-COMP:19522"/>
        <dbReference type="ChEBI" id="CHEBI:15378"/>
        <dbReference type="ChEBI" id="CHEBI:57525"/>
        <dbReference type="ChEBI" id="CHEBI:57683"/>
        <dbReference type="ChEBI" id="CHEBI:132522"/>
        <dbReference type="ChEBI" id="CHEBI:132523"/>
        <dbReference type="EC" id="2.4.1.256"/>
    </reaction>
    <physiologicalReaction direction="left-to-right" evidence="14">
        <dbReference type="Rhea" id="RHEA:29544"/>
    </physiologicalReaction>
</comment>
<feature type="transmembrane region" description="Helical" evidence="17">
    <location>
        <begin position="420"/>
        <end position="445"/>
    </location>
</feature>
<accession>A0A284RAK9</accession>
<dbReference type="GO" id="GO:0006488">
    <property type="term" value="P:dolichol-linked oligosaccharide biosynthetic process"/>
    <property type="evidence" value="ECO:0007669"/>
    <property type="project" value="InterPro"/>
</dbReference>
<keyword evidence="10 17" id="KW-1133">Transmembrane helix</keyword>
<feature type="coiled-coil region" evidence="15">
    <location>
        <begin position="969"/>
        <end position="1021"/>
    </location>
</feature>
<dbReference type="Proteomes" id="UP000219338">
    <property type="component" value="Unassembled WGS sequence"/>
</dbReference>
<feature type="compositionally biased region" description="Low complexity" evidence="16">
    <location>
        <begin position="534"/>
        <end position="543"/>
    </location>
</feature>
<comment type="subcellular location">
    <subcellularLocation>
        <location evidence="1">Endoplasmic reticulum membrane</location>
        <topology evidence="1">Multi-pass membrane protein</topology>
    </subcellularLocation>
</comment>
<evidence type="ECO:0000256" key="14">
    <source>
        <dbReference type="ARBA" id="ARBA00048064"/>
    </source>
</evidence>
<dbReference type="OrthoDB" id="3203770at2759"/>
<dbReference type="PANTHER" id="PTHR12989">
    <property type="entry name" value="ALPHA-1,2-GLUCOSYLTRANSFERASE ALG10"/>
    <property type="match status" value="1"/>
</dbReference>
<keyword evidence="19" id="KW-1185">Reference proteome</keyword>
<dbReference type="OMA" id="THIFENM"/>
<feature type="region of interest" description="Disordered" evidence="16">
    <location>
        <begin position="528"/>
        <end position="787"/>
    </location>
</feature>
<keyword evidence="11 17" id="KW-0472">Membrane</keyword>
<dbReference type="GO" id="GO:0005789">
    <property type="term" value="C:endoplasmic reticulum membrane"/>
    <property type="evidence" value="ECO:0007669"/>
    <property type="project" value="UniProtKB-SubCell"/>
</dbReference>
<feature type="transmembrane region" description="Helical" evidence="17">
    <location>
        <begin position="349"/>
        <end position="373"/>
    </location>
</feature>
<dbReference type="AlphaFoldDB" id="A0A284RAK9"/>
<keyword evidence="9" id="KW-0256">Endoplasmic reticulum</keyword>
<comment type="similarity">
    <text evidence="3">Belongs to the ALG10 glucosyltransferase family.</text>
</comment>
<feature type="compositionally biased region" description="Low complexity" evidence="16">
    <location>
        <begin position="699"/>
        <end position="711"/>
    </location>
</feature>
<evidence type="ECO:0000256" key="12">
    <source>
        <dbReference type="ARBA" id="ARBA00032069"/>
    </source>
</evidence>
<comment type="pathway">
    <text evidence="2">Protein modification; protein glycosylation.</text>
</comment>